<dbReference type="GO" id="GO:0003697">
    <property type="term" value="F:single-stranded DNA binding"/>
    <property type="evidence" value="ECO:0007669"/>
    <property type="project" value="InterPro"/>
</dbReference>
<accession>A0AB37UKH8</accession>
<organism evidence="4 5">
    <name type="scientific">Chroococcidiopsis cubana SAG 39.79</name>
    <dbReference type="NCBI Taxonomy" id="388085"/>
    <lineage>
        <taxon>Bacteria</taxon>
        <taxon>Bacillati</taxon>
        <taxon>Cyanobacteriota</taxon>
        <taxon>Cyanophyceae</taxon>
        <taxon>Chroococcidiopsidales</taxon>
        <taxon>Chroococcidiopsidaceae</taxon>
        <taxon>Chroococcidiopsis</taxon>
    </lineage>
</organism>
<protein>
    <submittedName>
        <fullName evidence="4">Single-stranded DNA-binding protein</fullName>
    </submittedName>
</protein>
<dbReference type="Pfam" id="PF00436">
    <property type="entry name" value="SSB"/>
    <property type="match status" value="1"/>
</dbReference>
<dbReference type="Proteomes" id="UP000282574">
    <property type="component" value="Unassembled WGS sequence"/>
</dbReference>
<evidence type="ECO:0000256" key="2">
    <source>
        <dbReference type="PROSITE-ProRule" id="PRU00252"/>
    </source>
</evidence>
<sequence>MNSCILMAEIKEEPQLRHVNNDNLLAIAEMMVSIPGLRAEDPPATLRVVGWGKMADEIQQNYHKGDRVIIEGRLGMNTVERQEGFKEKRAELTAQRIHRLDGVNLMSSATEREETSSYTPPAPQPRASAPVERQPTPVAVAAPQESPKAPVEVDEDDIPF</sequence>
<dbReference type="SUPFAM" id="SSF50249">
    <property type="entry name" value="Nucleic acid-binding proteins"/>
    <property type="match status" value="1"/>
</dbReference>
<proteinExistence type="predicted"/>
<gene>
    <name evidence="4" type="primary">ssb</name>
    <name evidence="4" type="ORF">DSM107010_27200</name>
</gene>
<dbReference type="Gene3D" id="2.40.50.140">
    <property type="entry name" value="Nucleic acid-binding proteins"/>
    <property type="match status" value="1"/>
</dbReference>
<keyword evidence="5" id="KW-1185">Reference proteome</keyword>
<dbReference type="CDD" id="cd04496">
    <property type="entry name" value="SSB_OBF"/>
    <property type="match status" value="1"/>
</dbReference>
<comment type="caution">
    <text evidence="4">The sequence shown here is derived from an EMBL/GenBank/DDBJ whole genome shotgun (WGS) entry which is preliminary data.</text>
</comment>
<reference evidence="4 5" key="1">
    <citation type="journal article" date="2019" name="Genome Biol. Evol.">
        <title>Day and night: Metabolic profiles and evolutionary relationships of six axenic non-marine cyanobacteria.</title>
        <authorList>
            <person name="Will S.E."/>
            <person name="Henke P."/>
            <person name="Boedeker C."/>
            <person name="Huang S."/>
            <person name="Brinkmann H."/>
            <person name="Rohde M."/>
            <person name="Jarek M."/>
            <person name="Friedl T."/>
            <person name="Seufert S."/>
            <person name="Schumacher M."/>
            <person name="Overmann J."/>
            <person name="Neumann-Schaal M."/>
            <person name="Petersen J."/>
        </authorList>
    </citation>
    <scope>NUCLEOTIDE SEQUENCE [LARGE SCALE GENOMIC DNA]</scope>
    <source>
        <strain evidence="4 5">SAG 39.79</strain>
    </source>
</reference>
<evidence type="ECO:0000256" key="3">
    <source>
        <dbReference type="SAM" id="MobiDB-lite"/>
    </source>
</evidence>
<evidence type="ECO:0000313" key="4">
    <source>
        <dbReference type="EMBL" id="RUT11912.1"/>
    </source>
</evidence>
<evidence type="ECO:0000313" key="5">
    <source>
        <dbReference type="Proteomes" id="UP000282574"/>
    </source>
</evidence>
<keyword evidence="1 2" id="KW-0238">DNA-binding</keyword>
<evidence type="ECO:0000256" key="1">
    <source>
        <dbReference type="ARBA" id="ARBA00023125"/>
    </source>
</evidence>
<dbReference type="EMBL" id="RSCK01000019">
    <property type="protein sequence ID" value="RUT11912.1"/>
    <property type="molecule type" value="Genomic_DNA"/>
</dbReference>
<dbReference type="InterPro" id="IPR000424">
    <property type="entry name" value="Primosome_PriB/ssb"/>
</dbReference>
<name>A0AB37UKH8_9CYAN</name>
<feature type="region of interest" description="Disordered" evidence="3">
    <location>
        <begin position="102"/>
        <end position="160"/>
    </location>
</feature>
<dbReference type="AlphaFoldDB" id="A0AB37UKH8"/>
<dbReference type="InterPro" id="IPR012340">
    <property type="entry name" value="NA-bd_OB-fold"/>
</dbReference>
<dbReference type="RefSeq" id="WP_015155375.1">
    <property type="nucleotide sequence ID" value="NZ_JAVKZF010000001.1"/>
</dbReference>
<dbReference type="PROSITE" id="PS50935">
    <property type="entry name" value="SSB"/>
    <property type="match status" value="1"/>
</dbReference>